<dbReference type="AlphaFoldDB" id="A0A977KBA8"/>
<feature type="transmembrane region" description="Helical" evidence="1">
    <location>
        <begin position="111"/>
        <end position="128"/>
    </location>
</feature>
<dbReference type="KEGG" id="ipc:IPA_04875"/>
<feature type="transmembrane region" description="Helical" evidence="1">
    <location>
        <begin position="12"/>
        <end position="37"/>
    </location>
</feature>
<protein>
    <submittedName>
        <fullName evidence="2">Uncharacterized protein</fullName>
    </submittedName>
</protein>
<keyword evidence="1" id="KW-0472">Membrane</keyword>
<evidence type="ECO:0000313" key="3">
    <source>
        <dbReference type="Proteomes" id="UP001063698"/>
    </source>
</evidence>
<dbReference type="InterPro" id="IPR001626">
    <property type="entry name" value="ABC_TroCD"/>
</dbReference>
<keyword evidence="3" id="KW-1185">Reference proteome</keyword>
<feature type="transmembrane region" description="Helical" evidence="1">
    <location>
        <begin position="49"/>
        <end position="71"/>
    </location>
</feature>
<keyword evidence="1" id="KW-1133">Transmembrane helix</keyword>
<name>A0A977KBA8_9CREN</name>
<dbReference type="Pfam" id="PF00950">
    <property type="entry name" value="ABC-3"/>
    <property type="match status" value="1"/>
</dbReference>
<dbReference type="GO" id="GO:0043190">
    <property type="term" value="C:ATP-binding cassette (ABC) transporter complex"/>
    <property type="evidence" value="ECO:0007669"/>
    <property type="project" value="InterPro"/>
</dbReference>
<feature type="transmembrane region" description="Helical" evidence="1">
    <location>
        <begin position="134"/>
        <end position="167"/>
    </location>
</feature>
<feature type="transmembrane region" description="Helical" evidence="1">
    <location>
        <begin position="77"/>
        <end position="99"/>
    </location>
</feature>
<organism evidence="2 3">
    <name type="scientific">Ignicoccus pacificus DSM 13166</name>
    <dbReference type="NCBI Taxonomy" id="940294"/>
    <lineage>
        <taxon>Archaea</taxon>
        <taxon>Thermoproteota</taxon>
        <taxon>Thermoprotei</taxon>
        <taxon>Desulfurococcales</taxon>
        <taxon>Desulfurococcaceae</taxon>
        <taxon>Ignicoccus</taxon>
    </lineage>
</organism>
<dbReference type="Proteomes" id="UP001063698">
    <property type="component" value="Chromosome"/>
</dbReference>
<evidence type="ECO:0000256" key="1">
    <source>
        <dbReference type="SAM" id="Phobius"/>
    </source>
</evidence>
<feature type="transmembrane region" description="Helical" evidence="1">
    <location>
        <begin position="261"/>
        <end position="280"/>
    </location>
</feature>
<dbReference type="GO" id="GO:0055085">
    <property type="term" value="P:transmembrane transport"/>
    <property type="evidence" value="ECO:0007669"/>
    <property type="project" value="InterPro"/>
</dbReference>
<gene>
    <name evidence="2" type="ORF">IPA_04875</name>
</gene>
<evidence type="ECO:0000313" key="2">
    <source>
        <dbReference type="EMBL" id="UXD22446.1"/>
    </source>
</evidence>
<dbReference type="EMBL" id="CP006868">
    <property type="protein sequence ID" value="UXD22446.1"/>
    <property type="molecule type" value="Genomic_DNA"/>
</dbReference>
<sequence length="291" mass="31567">MYGAEGTKMIEYVIALVTSAIPLFLGDVGVASVILALSMIASPSTCPIICNNMIGVLMTSALLGVLINLLVTFFNLTLIQGIITLMISTIVLSIIYAYGLEKDIIEEISEWSVIVLVLVMVGTMYLSPELGSQAMYFIAGGIWVVSTDLAQVYLIIAMSILLISVVLRDHIVGTMFDKEYILAVGSNTYVRYFILSFLSVFGIAVTAYTIGLFATQTVLVLPVIISLKMLKKSIEEIVPYTFAISNTLMSLGAYLSMIYGISAIGASSAMMVLLIVLLKLRHSKLGRTRKT</sequence>
<accession>A0A977KBA8</accession>
<keyword evidence="1" id="KW-0812">Transmembrane</keyword>
<proteinExistence type="predicted"/>
<reference evidence="2" key="1">
    <citation type="submission" date="2013-11" db="EMBL/GenBank/DDBJ databases">
        <title>Comparative genomics of Ignicoccus.</title>
        <authorList>
            <person name="Podar M."/>
        </authorList>
    </citation>
    <scope>NUCLEOTIDE SEQUENCE</scope>
    <source>
        <strain evidence="2">DSM 13166</strain>
    </source>
</reference>